<dbReference type="GO" id="GO:0015562">
    <property type="term" value="F:efflux transmembrane transporter activity"/>
    <property type="evidence" value="ECO:0007669"/>
    <property type="project" value="TreeGrafter"/>
</dbReference>
<dbReference type="Gene3D" id="1.10.287.470">
    <property type="entry name" value="Helix hairpin bin"/>
    <property type="match status" value="1"/>
</dbReference>
<keyword evidence="6" id="KW-1185">Reference proteome</keyword>
<protein>
    <submittedName>
        <fullName evidence="5">Efflux transporter, RND family, MFP subunit</fullName>
    </submittedName>
</protein>
<dbReference type="InterPro" id="IPR006143">
    <property type="entry name" value="RND_pump_MFP"/>
</dbReference>
<proteinExistence type="inferred from homology"/>
<evidence type="ECO:0000259" key="3">
    <source>
        <dbReference type="Pfam" id="PF25917"/>
    </source>
</evidence>
<dbReference type="SUPFAM" id="SSF111369">
    <property type="entry name" value="HlyD-like secretion proteins"/>
    <property type="match status" value="1"/>
</dbReference>
<feature type="domain" description="Multidrug resistance protein MdtA-like barrel-sandwich hybrid" evidence="3">
    <location>
        <begin position="26"/>
        <end position="148"/>
    </location>
</feature>
<feature type="region of interest" description="Disordered" evidence="2">
    <location>
        <begin position="308"/>
        <end position="331"/>
    </location>
</feature>
<evidence type="ECO:0000256" key="1">
    <source>
        <dbReference type="ARBA" id="ARBA00009477"/>
    </source>
</evidence>
<evidence type="ECO:0000313" key="5">
    <source>
        <dbReference type="EMBL" id="ESR24587.1"/>
    </source>
</evidence>
<dbReference type="Gene3D" id="2.40.50.100">
    <property type="match status" value="1"/>
</dbReference>
<reference evidence="5 6" key="1">
    <citation type="journal article" date="2014" name="Genome Announc.">
        <title>Draft Genome Sequence of Lutibaculum baratangense Strain AMV1T, Isolated from a Mud Volcano in Andamans, India.</title>
        <authorList>
            <person name="Singh A."/>
            <person name="Sreenivas A."/>
            <person name="Sathyanarayana Reddy G."/>
            <person name="Pinnaka A.K."/>
            <person name="Shivaji S."/>
        </authorList>
    </citation>
    <scope>NUCLEOTIDE SEQUENCE [LARGE SCALE GENOMIC DNA]</scope>
    <source>
        <strain evidence="5 6">AMV1</strain>
    </source>
</reference>
<dbReference type="Pfam" id="PF25917">
    <property type="entry name" value="BSH_RND"/>
    <property type="match status" value="1"/>
</dbReference>
<sequence length="331" mass="34536">MTTAEIRLGQRSDRVSAVGSGRAVRSLTVAAQVGGIVGEVAFRPGQRVEAKDPLVVLENEAERISVDRAAAARDQAKATVDRYEVLARTSAVSTAQLEQARTDLAVAEADLAAARHALEQRTIRAPFGGIMGLTTLTAGDYLATGASIATIDDRSTLVIEFTIPEAAAGSVELGQPVRAALVSRPGDVFAGTISAIDSRLDPTSRSLSVEAEVPNADGRLIPGSTFSVELRIEGGDAPAVPGLAIQWDRNGAYVWRLKPDRAVERVSIAILERGGSAVLVDAELSPGDLIVHEGGDQVRTGQTVAPVGDAAAEQPTELSARQAGEVDGRIH</sequence>
<dbReference type="Proteomes" id="UP000017819">
    <property type="component" value="Unassembled WGS sequence"/>
</dbReference>
<dbReference type="EMBL" id="AWXZ01000031">
    <property type="protein sequence ID" value="ESR24587.1"/>
    <property type="molecule type" value="Genomic_DNA"/>
</dbReference>
<dbReference type="InterPro" id="IPR058792">
    <property type="entry name" value="Beta-barrel_RND_2"/>
</dbReference>
<dbReference type="PANTHER" id="PTHR30469:SF11">
    <property type="entry name" value="BLL4320 PROTEIN"/>
    <property type="match status" value="1"/>
</dbReference>
<name>V4QXV9_9HYPH</name>
<gene>
    <name evidence="5" type="ORF">N177_2421</name>
</gene>
<dbReference type="Gene3D" id="2.40.30.170">
    <property type="match status" value="1"/>
</dbReference>
<dbReference type="FunFam" id="2.40.30.170:FF:000010">
    <property type="entry name" value="Efflux RND transporter periplasmic adaptor subunit"/>
    <property type="match status" value="1"/>
</dbReference>
<dbReference type="NCBIfam" id="TIGR01730">
    <property type="entry name" value="RND_mfp"/>
    <property type="match status" value="1"/>
</dbReference>
<feature type="domain" description="CusB-like beta-barrel" evidence="4">
    <location>
        <begin position="159"/>
        <end position="231"/>
    </location>
</feature>
<dbReference type="eggNOG" id="COG0845">
    <property type="taxonomic scope" value="Bacteria"/>
</dbReference>
<evidence type="ECO:0000313" key="6">
    <source>
        <dbReference type="Proteomes" id="UP000017819"/>
    </source>
</evidence>
<evidence type="ECO:0000259" key="4">
    <source>
        <dbReference type="Pfam" id="PF25954"/>
    </source>
</evidence>
<dbReference type="GO" id="GO:1990281">
    <property type="term" value="C:efflux pump complex"/>
    <property type="evidence" value="ECO:0007669"/>
    <property type="project" value="TreeGrafter"/>
</dbReference>
<dbReference type="AlphaFoldDB" id="V4QXV9"/>
<comment type="similarity">
    <text evidence="1">Belongs to the membrane fusion protein (MFP) (TC 8.A.1) family.</text>
</comment>
<comment type="caution">
    <text evidence="5">The sequence shown here is derived from an EMBL/GenBank/DDBJ whole genome shotgun (WGS) entry which is preliminary data.</text>
</comment>
<dbReference type="STRING" id="631454.N177_2421"/>
<dbReference type="Gene3D" id="2.40.420.20">
    <property type="match status" value="1"/>
</dbReference>
<dbReference type="PANTHER" id="PTHR30469">
    <property type="entry name" value="MULTIDRUG RESISTANCE PROTEIN MDTA"/>
    <property type="match status" value="1"/>
</dbReference>
<evidence type="ECO:0000256" key="2">
    <source>
        <dbReference type="SAM" id="MobiDB-lite"/>
    </source>
</evidence>
<dbReference type="InterPro" id="IPR058625">
    <property type="entry name" value="MdtA-like_BSH"/>
</dbReference>
<organism evidence="5 6">
    <name type="scientific">Lutibaculum baratangense AMV1</name>
    <dbReference type="NCBI Taxonomy" id="631454"/>
    <lineage>
        <taxon>Bacteria</taxon>
        <taxon>Pseudomonadati</taxon>
        <taxon>Pseudomonadota</taxon>
        <taxon>Alphaproteobacteria</taxon>
        <taxon>Hyphomicrobiales</taxon>
        <taxon>Tepidamorphaceae</taxon>
        <taxon>Lutibaculum</taxon>
    </lineage>
</organism>
<dbReference type="Pfam" id="PF25954">
    <property type="entry name" value="Beta-barrel_RND_2"/>
    <property type="match status" value="1"/>
</dbReference>
<accession>V4QXV9</accession>